<comment type="caution">
    <text evidence="2">The sequence shown here is derived from an EMBL/GenBank/DDBJ whole genome shotgun (WGS) entry which is preliminary data.</text>
</comment>
<dbReference type="EMBL" id="JAENII010000016">
    <property type="protein sequence ID" value="MBK1828704.1"/>
    <property type="molecule type" value="Genomic_DNA"/>
</dbReference>
<evidence type="ECO:0000313" key="3">
    <source>
        <dbReference type="Proteomes" id="UP000658278"/>
    </source>
</evidence>
<reference evidence="2" key="1">
    <citation type="submission" date="2021-01" db="EMBL/GenBank/DDBJ databases">
        <title>Modified the classification status of verrucomicrobia.</title>
        <authorList>
            <person name="Feng X."/>
        </authorList>
    </citation>
    <scope>NUCLEOTIDE SEQUENCE</scope>
    <source>
        <strain evidence="2">KCTC 22201</strain>
    </source>
</reference>
<organism evidence="2 3">
    <name type="scientific">Haloferula rosea</name>
    <dbReference type="NCBI Taxonomy" id="490093"/>
    <lineage>
        <taxon>Bacteria</taxon>
        <taxon>Pseudomonadati</taxon>
        <taxon>Verrucomicrobiota</taxon>
        <taxon>Verrucomicrobiia</taxon>
        <taxon>Verrucomicrobiales</taxon>
        <taxon>Verrucomicrobiaceae</taxon>
        <taxon>Haloferula</taxon>
    </lineage>
</organism>
<sequence length="1686" mass="173378">MKSVRIPLCALLPLGSAFAQTHIWEHKADGRFYGDCNGSDPGGASYWPNNTRWSQDLAIGSCNGVSGVVVEPSNWNVASFPNSPTAEVLINSGPEIDVDGYFSVGTLEITSGINLPLYGSSTIEAHQSITNNGTITIADLGPGSAVLKIDGNVTLNGTGEVIFGSEFNNQISSVNAADVLTIGNAQVIRTLANTTSIDSWIQCSIDNQGTISADQGDLKLFYNTKTNNGTMQAINGGTLLFTSTTVNNAGGTITAGPGSIVDFDAMTLAGGTLNGAGTFDVSGWASVFDGTSDPVAVNGTVEVNSYGKVQMKGGINHASTIWLQDPGSGYSEIEISGDVNLQGAGQVIFNGPNDNRVISVNPGDVLTIGPEQQWTTSADTDIDSRIIAAIDNHGTITADQGLLRLDTNPKTNQGTLQATNGGTLLVQSININNTLGTITAGDLSTIDLNSATVTGGVLNGDGVFDISGTPSIFDGTTFPVNLVGKLEINSYGKLQLQGTLNNTSTIWIQDPGSGYSEIEVIGNASVLGAGEVIFNSQNDNRIISSNVTDVLTIGPSQHWKTSADADPWDNRIIASIDNQGTISADTGGLTLDTHPKTNHGLMQATNGGTLRFSSTQLNNVSGQLTAGPGSIVDLNASTITGGVLNGSGSFEVINTTSTFDGSGSPLQFSGTADLGSYGILVLRGGVQNTGRINITDPSAGTSYLRIDGDVVLTGTGEVVFNSPNDNLIDSVDPADLLTIGTNQTLRTIAGTSPIYSRLVAKTVNEGTIHADGGGLQLDTHLKTNNSQISALNGGKVRIYNTSVDNTNGTITAETGSMVEIQNATLTGGTLDGDGSFSVVGATGNIIDSSAAPVIFDSTMELGTGDTLTVRGNLENRGVINLADLASGITYLRLDGDVTLSGDGRVVFNSTEDNYIEGLDPAHVLTVGSSQLLTTSTDSRVDWSRLVAETINHGTIRADGGGLQLLTNPKRNHHRIEAINGGNLRIYNTTIDNRGATLFADHLSTVELSSATVSGGSLTATRVGEDRGTYHVISTAMLDGSVETITLDGDLEIDGSETLTLVGTVQNDGIIHVTDLSSSIAYLNIDGDVSLLGSGQVRLESNDDNWLDSADPTDVLTIGPDQELVADPSTLAGASHSRILTACDNQGTITVDGGGLQLDSHAKTNNGLIHTLDGGNLRVEGTSVDNSGGVISLDAAGILHLYNGTITGGAIDGDGAIIPLTGTDTLGDLSLGAGVTATIGTSRVLNLSGTVTNNGRIEINDDGGSIATLRADGPVSLLGSGQVVFNTYDDCYLDSTDPGDVLTVGPDQTLTTAATTLLGESRLICALVNQGTLEANVGSLSLYTHPKTNAGVFRAANGGTLQILSADTQLTNYAGGTLSGGRWEVLGDTAPAVIDLPGTTITQLAPGTEVVLRGMASIPQLASLIAIHGKLAMHDGQSFTTTGSLDVNGHLEFGLPDSGPTNWDTTKLVVDGDVDLTGAVIDIVNRGMTAGRYRLIEYNGFRTGTPTLGTLPAGFSYSLDTSVAGQIDLVSGGVSAFDEWKSSGSMGAVTFGGDTNGDGVQDGMAFLLGVANPDHDANGSLPEVSEDSSGNLVMAFRCLAITERGTSVLNLSYDGDLAGAWLSVHVPGVIGAPNPLVESTPSGSVSFVATDGGTNANGDALIDIVATISDGTQSAGGQLFGRLEGTE</sequence>
<dbReference type="InterPro" id="IPR011050">
    <property type="entry name" value="Pectin_lyase_fold/virulence"/>
</dbReference>
<proteinExistence type="predicted"/>
<accession>A0A934RBP1</accession>
<dbReference type="Proteomes" id="UP000658278">
    <property type="component" value="Unassembled WGS sequence"/>
</dbReference>
<evidence type="ECO:0000256" key="1">
    <source>
        <dbReference type="SAM" id="SignalP"/>
    </source>
</evidence>
<dbReference type="SUPFAM" id="SSF51126">
    <property type="entry name" value="Pectin lyase-like"/>
    <property type="match status" value="1"/>
</dbReference>
<evidence type="ECO:0000313" key="2">
    <source>
        <dbReference type="EMBL" id="MBK1828704.1"/>
    </source>
</evidence>
<gene>
    <name evidence="2" type="ORF">JIN81_16845</name>
</gene>
<feature type="chain" id="PRO_5037910195" evidence="1">
    <location>
        <begin position="20"/>
        <end position="1686"/>
    </location>
</feature>
<feature type="signal peptide" evidence="1">
    <location>
        <begin position="1"/>
        <end position="19"/>
    </location>
</feature>
<keyword evidence="1" id="KW-0732">Signal</keyword>
<name>A0A934RBP1_9BACT</name>
<keyword evidence="3" id="KW-1185">Reference proteome</keyword>
<protein>
    <submittedName>
        <fullName evidence="2">Uncharacterized protein</fullName>
    </submittedName>
</protein>
<dbReference type="RefSeq" id="WP_200282650.1">
    <property type="nucleotide sequence ID" value="NZ_JAENII010000016.1"/>
</dbReference>